<accession>A0A645C3K6</accession>
<proteinExistence type="predicted"/>
<protein>
    <submittedName>
        <fullName evidence="1">Uncharacterized protein</fullName>
    </submittedName>
</protein>
<gene>
    <name evidence="1" type="ORF">SDC9_119098</name>
</gene>
<dbReference type="AlphaFoldDB" id="A0A645C3K6"/>
<name>A0A645C3K6_9ZZZZ</name>
<sequence>MGGHSVVFRNVVDDELWSLSIRNPKGHPLKELCMQILTDAKTNQLDESKYMTVLNTFKK</sequence>
<organism evidence="1">
    <name type="scientific">bioreactor metagenome</name>
    <dbReference type="NCBI Taxonomy" id="1076179"/>
    <lineage>
        <taxon>unclassified sequences</taxon>
        <taxon>metagenomes</taxon>
        <taxon>ecological metagenomes</taxon>
    </lineage>
</organism>
<comment type="caution">
    <text evidence="1">The sequence shown here is derived from an EMBL/GenBank/DDBJ whole genome shotgun (WGS) entry which is preliminary data.</text>
</comment>
<evidence type="ECO:0000313" key="1">
    <source>
        <dbReference type="EMBL" id="MPM72125.1"/>
    </source>
</evidence>
<reference evidence="1" key="1">
    <citation type="submission" date="2019-08" db="EMBL/GenBank/DDBJ databases">
        <authorList>
            <person name="Kucharzyk K."/>
            <person name="Murdoch R.W."/>
            <person name="Higgins S."/>
            <person name="Loffler F."/>
        </authorList>
    </citation>
    <scope>NUCLEOTIDE SEQUENCE</scope>
</reference>
<dbReference type="EMBL" id="VSSQ01024544">
    <property type="protein sequence ID" value="MPM72125.1"/>
    <property type="molecule type" value="Genomic_DNA"/>
</dbReference>